<dbReference type="Pfam" id="PF13439">
    <property type="entry name" value="Glyco_transf_4"/>
    <property type="match status" value="1"/>
</dbReference>
<feature type="domain" description="Glycosyl transferase family 1" evidence="1">
    <location>
        <begin position="187"/>
        <end position="343"/>
    </location>
</feature>
<evidence type="ECO:0000313" key="4">
    <source>
        <dbReference type="Proteomes" id="UP001268864"/>
    </source>
</evidence>
<comment type="caution">
    <text evidence="3">The sequence shown here is derived from an EMBL/GenBank/DDBJ whole genome shotgun (WGS) entry which is preliminary data.</text>
</comment>
<evidence type="ECO:0000313" key="3">
    <source>
        <dbReference type="EMBL" id="MDS0280788.1"/>
    </source>
</evidence>
<dbReference type="CDD" id="cd03801">
    <property type="entry name" value="GT4_PimA-like"/>
    <property type="match status" value="1"/>
</dbReference>
<feature type="domain" description="Glycosyltransferase subfamily 4-like N-terminal" evidence="2">
    <location>
        <begin position="16"/>
        <end position="180"/>
    </location>
</feature>
<dbReference type="InterPro" id="IPR028098">
    <property type="entry name" value="Glyco_trans_4-like_N"/>
</dbReference>
<reference evidence="3 4" key="1">
    <citation type="submission" date="2022-06" db="EMBL/GenBank/DDBJ databases">
        <title>Halomicroarcula sp. a new haloarchaeum isolate from saline soil.</title>
        <authorList>
            <person name="Strakova D."/>
            <person name="Galisteo C."/>
            <person name="Sanchez-Porro C."/>
            <person name="Ventosa A."/>
        </authorList>
    </citation>
    <scope>NUCLEOTIDE SEQUENCE [LARGE SCALE GENOMIC DNA]</scope>
    <source>
        <strain evidence="3 4">S3CR25-11</strain>
    </source>
</reference>
<dbReference type="SUPFAM" id="SSF53756">
    <property type="entry name" value="UDP-Glycosyltransferase/glycogen phosphorylase"/>
    <property type="match status" value="1"/>
</dbReference>
<dbReference type="PANTHER" id="PTHR45947:SF3">
    <property type="entry name" value="SULFOQUINOVOSYL TRANSFERASE SQD2"/>
    <property type="match status" value="1"/>
</dbReference>
<dbReference type="Pfam" id="PF00534">
    <property type="entry name" value="Glycos_transf_1"/>
    <property type="match status" value="1"/>
</dbReference>
<name>A0ABU2FJ75_9EURY</name>
<evidence type="ECO:0000259" key="2">
    <source>
        <dbReference type="Pfam" id="PF13439"/>
    </source>
</evidence>
<organism evidence="3 4">
    <name type="scientific">Haloarcula onubensis</name>
    <dbReference type="NCBI Taxonomy" id="2950539"/>
    <lineage>
        <taxon>Archaea</taxon>
        <taxon>Methanobacteriati</taxon>
        <taxon>Methanobacteriota</taxon>
        <taxon>Stenosarchaea group</taxon>
        <taxon>Halobacteria</taxon>
        <taxon>Halobacteriales</taxon>
        <taxon>Haloarculaceae</taxon>
        <taxon>Haloarcula</taxon>
    </lineage>
</organism>
<protein>
    <submittedName>
        <fullName evidence="3">Glycosyltransferase family 4 protein</fullName>
    </submittedName>
</protein>
<dbReference type="Gene3D" id="3.40.50.2000">
    <property type="entry name" value="Glycogen Phosphorylase B"/>
    <property type="match status" value="2"/>
</dbReference>
<gene>
    <name evidence="3" type="ORF">NDI86_01550</name>
</gene>
<keyword evidence="4" id="KW-1185">Reference proteome</keyword>
<dbReference type="RefSeq" id="WP_310898632.1">
    <property type="nucleotide sequence ID" value="NZ_JAMQOS010000001.1"/>
</dbReference>
<dbReference type="PANTHER" id="PTHR45947">
    <property type="entry name" value="SULFOQUINOVOSYL TRANSFERASE SQD2"/>
    <property type="match status" value="1"/>
</dbReference>
<dbReference type="InterPro" id="IPR001296">
    <property type="entry name" value="Glyco_trans_1"/>
</dbReference>
<dbReference type="InterPro" id="IPR050194">
    <property type="entry name" value="Glycosyltransferase_grp1"/>
</dbReference>
<dbReference type="EMBL" id="JAMQOS010000001">
    <property type="protein sequence ID" value="MDS0280788.1"/>
    <property type="molecule type" value="Genomic_DNA"/>
</dbReference>
<dbReference type="Proteomes" id="UP001268864">
    <property type="component" value="Unassembled WGS sequence"/>
</dbReference>
<sequence>MHVAMVTSTPMPPEEGIGYYTYNLSKELQNRGHRVTIVTRGGLRGTATTHDGLQIRRVPYVPAYPFHVDVHGVFLQRRLRRLDPDIVHTHTPLTPAVDIETPVVSTIHTSVVEDAKQTDSLDPGALAHRFVTRVTSKRTIAAQAESATKLATVAHSVKDELADHFGLTDVHVVGNGVNLSEFEDVDDSEERFGLFVGRLSYRKGIADLLDAWERLPEDRRIPLKIVGKGPLRDQLEDRLDGTSLADEISFLGHLPRADLLRLYQQATLFVVPSHYEGLPTVLLEAMAAETPVVSTAVSGALDVIDDGENGVLVPPRAPEEMQDAILALLRDPESRDRLAAHGRTTVEREYTWDAVANRYLGLYEASLNV</sequence>
<proteinExistence type="predicted"/>
<accession>A0ABU2FJ75</accession>
<evidence type="ECO:0000259" key="1">
    <source>
        <dbReference type="Pfam" id="PF00534"/>
    </source>
</evidence>